<name>A0ABS4TRI0_9PSEU</name>
<organism evidence="2 3">
    <name type="scientific">Kibdelosporangium banguiense</name>
    <dbReference type="NCBI Taxonomy" id="1365924"/>
    <lineage>
        <taxon>Bacteria</taxon>
        <taxon>Bacillati</taxon>
        <taxon>Actinomycetota</taxon>
        <taxon>Actinomycetes</taxon>
        <taxon>Pseudonocardiales</taxon>
        <taxon>Pseudonocardiaceae</taxon>
        <taxon>Kibdelosporangium</taxon>
    </lineage>
</organism>
<dbReference type="Proteomes" id="UP001519332">
    <property type="component" value="Unassembled WGS sequence"/>
</dbReference>
<evidence type="ECO:0008006" key="4">
    <source>
        <dbReference type="Google" id="ProtNLM"/>
    </source>
</evidence>
<keyword evidence="3" id="KW-1185">Reference proteome</keyword>
<evidence type="ECO:0000313" key="2">
    <source>
        <dbReference type="EMBL" id="MBP2326513.1"/>
    </source>
</evidence>
<dbReference type="PANTHER" id="PTHR47432:SF1">
    <property type="entry name" value="CELL WALL ASSEMBLY REGULATOR SMI1"/>
    <property type="match status" value="1"/>
</dbReference>
<reference evidence="2 3" key="1">
    <citation type="submission" date="2021-03" db="EMBL/GenBank/DDBJ databases">
        <title>Sequencing the genomes of 1000 actinobacteria strains.</title>
        <authorList>
            <person name="Klenk H.-P."/>
        </authorList>
    </citation>
    <scope>NUCLEOTIDE SEQUENCE [LARGE SCALE GENOMIC DNA]</scope>
    <source>
        <strain evidence="2 3">DSM 46670</strain>
    </source>
</reference>
<comment type="caution">
    <text evidence="2">The sequence shown here is derived from an EMBL/GenBank/DDBJ whole genome shotgun (WGS) entry which is preliminary data.</text>
</comment>
<feature type="region of interest" description="Disordered" evidence="1">
    <location>
        <begin position="172"/>
        <end position="202"/>
    </location>
</feature>
<gene>
    <name evidence="2" type="ORF">JOF56_006898</name>
</gene>
<dbReference type="RefSeq" id="WP_209643570.1">
    <property type="nucleotide sequence ID" value="NZ_JAGINW010000001.1"/>
</dbReference>
<evidence type="ECO:0000313" key="3">
    <source>
        <dbReference type="Proteomes" id="UP001519332"/>
    </source>
</evidence>
<dbReference type="PANTHER" id="PTHR47432">
    <property type="entry name" value="CELL WALL ASSEMBLY REGULATOR SMI1"/>
    <property type="match status" value="1"/>
</dbReference>
<evidence type="ECO:0000256" key="1">
    <source>
        <dbReference type="SAM" id="MobiDB-lite"/>
    </source>
</evidence>
<protein>
    <recommendedName>
        <fullName evidence="4">SMI1/KNR4 family protein</fullName>
    </recommendedName>
</protein>
<accession>A0ABS4TRI0</accession>
<sequence length="202" mass="21970">MVVLSPSRYTPAGPIPIRPGIVSGLCHDLKEIGLLDRYSLYPLRTVVDRYLERDPGCWGWEDGLFGLGRAVMEAYPFDAVRRVSRNDWWVVVGSDFGGNECAVDLDPGPGGKSGQLIAYGRDFHGPVGLEAGSVTEQLTAVVDALRRGDLDSGYEDSDYYIGVELPRKTTPRYVASELTSSPRLKPGDSNPPPTTQGAEVAR</sequence>
<proteinExistence type="predicted"/>
<dbReference type="EMBL" id="JAGINW010000001">
    <property type="protein sequence ID" value="MBP2326513.1"/>
    <property type="molecule type" value="Genomic_DNA"/>
</dbReference>
<dbReference type="InterPro" id="IPR051873">
    <property type="entry name" value="KNR4/SMI1_regulator"/>
</dbReference>